<accession>A0A812IF18</accession>
<evidence type="ECO:0000256" key="1">
    <source>
        <dbReference type="SAM" id="Coils"/>
    </source>
</evidence>
<feature type="coiled-coil region" evidence="1">
    <location>
        <begin position="21"/>
        <end position="83"/>
    </location>
</feature>
<proteinExistence type="predicted"/>
<dbReference type="AlphaFoldDB" id="A0A812IF18"/>
<gene>
    <name evidence="2" type="ORF">SNAT2548_LOCUS4124</name>
</gene>
<dbReference type="EMBL" id="CAJNDS010000252">
    <property type="protein sequence ID" value="CAE7034403.1"/>
    <property type="molecule type" value="Genomic_DNA"/>
</dbReference>
<protein>
    <submittedName>
        <fullName evidence="2">Uncharacterized protein</fullName>
    </submittedName>
</protein>
<evidence type="ECO:0000313" key="2">
    <source>
        <dbReference type="EMBL" id="CAE7034403.1"/>
    </source>
</evidence>
<reference evidence="2" key="1">
    <citation type="submission" date="2021-02" db="EMBL/GenBank/DDBJ databases">
        <authorList>
            <person name="Dougan E. K."/>
            <person name="Rhodes N."/>
            <person name="Thang M."/>
            <person name="Chan C."/>
        </authorList>
    </citation>
    <scope>NUCLEOTIDE SEQUENCE</scope>
</reference>
<keyword evidence="1" id="KW-0175">Coiled coil</keyword>
<sequence>MATKSYAEEVARKYADEVVRASTEKEEIDALRRDFIEEQEQIRANTRQQQNNRRDLNGAIEELNNLRAQSMKVEKRCGSIEEQITSLRSQEAENWDNMQDTLNNQANTYEDLKDACEVRLLSPGQ</sequence>
<comment type="caution">
    <text evidence="2">The sequence shown here is derived from an EMBL/GenBank/DDBJ whole genome shotgun (WGS) entry which is preliminary data.</text>
</comment>
<organism evidence="2 3">
    <name type="scientific">Symbiodinium natans</name>
    <dbReference type="NCBI Taxonomy" id="878477"/>
    <lineage>
        <taxon>Eukaryota</taxon>
        <taxon>Sar</taxon>
        <taxon>Alveolata</taxon>
        <taxon>Dinophyceae</taxon>
        <taxon>Suessiales</taxon>
        <taxon>Symbiodiniaceae</taxon>
        <taxon>Symbiodinium</taxon>
    </lineage>
</organism>
<evidence type="ECO:0000313" key="3">
    <source>
        <dbReference type="Proteomes" id="UP000604046"/>
    </source>
</evidence>
<name>A0A812IF18_9DINO</name>
<keyword evidence="3" id="KW-1185">Reference proteome</keyword>
<dbReference type="Proteomes" id="UP000604046">
    <property type="component" value="Unassembled WGS sequence"/>
</dbReference>